<dbReference type="AlphaFoldDB" id="A0A523UXY5"/>
<sequence length="383" mass="42583">MKGWGRFDPIPGNKMFEALYNEEGVIMAVNTRILPGVARGIFSAARDLRAAVIFELAMSESDLDGGYTGLTPHEFSKTVRAIADDVGFGQWALHADHTTVKKGTEDEVKRIKELLKAHISAGYTSFAIDASFLFDLSDTTVLGQLQKNIDVTAELAHFIKEKMGGREFGLEVEVGEIGKKDKGGLVLTTVEEATTFIDQLQKRKVFPQVLAIANGSTHGNIYDQHGNLIEQVSINIERTVEVAKAIEPFKVRIAQHGITGTPLRLINTQFPKGLIIKGNVGTLWQNLAWEVFSVFEPELLGDIHNWTLGKYRDEAAQKGITRNNEIIGKYSKYAIKEFKTRMDDLSEETKHALEARTYAEALLFFKAFSAVGTADKVREYLET</sequence>
<proteinExistence type="predicted"/>
<accession>A0A523UXY5</accession>
<dbReference type="EMBL" id="SOJN01000023">
    <property type="protein sequence ID" value="TET47360.1"/>
    <property type="molecule type" value="Genomic_DNA"/>
</dbReference>
<evidence type="ECO:0000313" key="1">
    <source>
        <dbReference type="EMBL" id="TET47360.1"/>
    </source>
</evidence>
<dbReference type="SUPFAM" id="SSF51569">
    <property type="entry name" value="Aldolase"/>
    <property type="match status" value="1"/>
</dbReference>
<dbReference type="GO" id="GO:0008270">
    <property type="term" value="F:zinc ion binding"/>
    <property type="evidence" value="ECO:0007669"/>
    <property type="project" value="InterPro"/>
</dbReference>
<dbReference type="InterPro" id="IPR013785">
    <property type="entry name" value="Aldolase_TIM"/>
</dbReference>
<dbReference type="GO" id="GO:0016832">
    <property type="term" value="F:aldehyde-lyase activity"/>
    <property type="evidence" value="ECO:0007669"/>
    <property type="project" value="InterPro"/>
</dbReference>
<dbReference type="Proteomes" id="UP000315525">
    <property type="component" value="Unassembled WGS sequence"/>
</dbReference>
<evidence type="ECO:0000313" key="2">
    <source>
        <dbReference type="Proteomes" id="UP000315525"/>
    </source>
</evidence>
<dbReference type="Pfam" id="PF01116">
    <property type="entry name" value="F_bP_aldolase"/>
    <property type="match status" value="1"/>
</dbReference>
<reference evidence="1 2" key="1">
    <citation type="submission" date="2019-03" db="EMBL/GenBank/DDBJ databases">
        <title>Metabolic potential of uncultured bacteria and archaea associated with petroleum seepage in deep-sea sediments.</title>
        <authorList>
            <person name="Dong X."/>
            <person name="Hubert C."/>
        </authorList>
    </citation>
    <scope>NUCLEOTIDE SEQUENCE [LARGE SCALE GENOMIC DNA]</scope>
    <source>
        <strain evidence="1">E44_bin18</strain>
    </source>
</reference>
<name>A0A523UXY5_UNCT6</name>
<protein>
    <submittedName>
        <fullName evidence="1">Class II fructose-bisphosphate aldolase</fullName>
    </submittedName>
</protein>
<dbReference type="GO" id="GO:0005975">
    <property type="term" value="P:carbohydrate metabolic process"/>
    <property type="evidence" value="ECO:0007669"/>
    <property type="project" value="InterPro"/>
</dbReference>
<comment type="caution">
    <text evidence="1">The sequence shown here is derived from an EMBL/GenBank/DDBJ whole genome shotgun (WGS) entry which is preliminary data.</text>
</comment>
<dbReference type="InterPro" id="IPR000771">
    <property type="entry name" value="FBA_II"/>
</dbReference>
<gene>
    <name evidence="1" type="ORF">E3J62_01740</name>
</gene>
<dbReference type="Gene3D" id="3.20.20.70">
    <property type="entry name" value="Aldolase class I"/>
    <property type="match status" value="1"/>
</dbReference>
<organism evidence="1 2">
    <name type="scientific">candidate division TA06 bacterium</name>
    <dbReference type="NCBI Taxonomy" id="2250710"/>
    <lineage>
        <taxon>Bacteria</taxon>
        <taxon>Bacteria division TA06</taxon>
    </lineage>
</organism>